<evidence type="ECO:0000313" key="6">
    <source>
        <dbReference type="Proteomes" id="UP001642464"/>
    </source>
</evidence>
<name>A0ABP0IMF2_9DINO</name>
<feature type="compositionally biased region" description="Gly residues" evidence="4">
    <location>
        <begin position="833"/>
        <end position="847"/>
    </location>
</feature>
<evidence type="ECO:0008006" key="7">
    <source>
        <dbReference type="Google" id="ProtNLM"/>
    </source>
</evidence>
<evidence type="ECO:0000256" key="1">
    <source>
        <dbReference type="ARBA" id="ARBA00022723"/>
    </source>
</evidence>
<keyword evidence="6" id="KW-1185">Reference proteome</keyword>
<feature type="compositionally biased region" description="Low complexity" evidence="4">
    <location>
        <begin position="860"/>
        <end position="870"/>
    </location>
</feature>
<feature type="region of interest" description="Disordered" evidence="4">
    <location>
        <begin position="830"/>
        <end position="870"/>
    </location>
</feature>
<evidence type="ECO:0000313" key="5">
    <source>
        <dbReference type="EMBL" id="CAK9002589.1"/>
    </source>
</evidence>
<dbReference type="Gene3D" id="3.30.60.90">
    <property type="match status" value="1"/>
</dbReference>
<dbReference type="EMBL" id="CAXAMM010004153">
    <property type="protein sequence ID" value="CAK9002589.1"/>
    <property type="molecule type" value="Genomic_DNA"/>
</dbReference>
<feature type="compositionally biased region" description="Basic and acidic residues" evidence="4">
    <location>
        <begin position="796"/>
        <end position="816"/>
    </location>
</feature>
<feature type="region of interest" description="Disordered" evidence="4">
    <location>
        <begin position="788"/>
        <end position="817"/>
    </location>
</feature>
<keyword evidence="1" id="KW-0479">Metal-binding</keyword>
<protein>
    <recommendedName>
        <fullName evidence="7">ZZ-type domain-containing protein</fullName>
    </recommendedName>
</protein>
<proteinExistence type="predicted"/>
<keyword evidence="2" id="KW-0863">Zinc-finger</keyword>
<accession>A0ABP0IMF2</accession>
<sequence length="1195" mass="127706">MVFWATKGRGADAPHQTVVALVAGQDGTLMEKTLVARRETVETPQVKPGPGDNVSVPVNGCERDKVNGVAFASAANAGYSTAPKRDHVAPSETSMTLKVLGDRKGLECRLDLEYENEHAGESMMVHAKVSKFLLCEDQEMALVRTTYQDWVDGRWVDISSTVAYAETADAVVDAVLSDPNCGQTAGRSKTEGQNVDVKLGPFGSKGRICLTYFCPKMYTYGAMSRDADAGDMGAKLLAPLVVWLPCQAVGVAKGVTAINVRVEVPTGVDLLDTTADGAAYAQLLTDCRRKHETLLVVDKFDSGHDASVVQRSFKCAPPTSTGLLLWLSIDNPDHDFVDCADALGNLNLTAADKGKLTVFEPSASDAAALSVPMPGFGPAGNLYRAVLDVPPSPPRSKDAPPRCFAQLTISDRSGSTGCRVGPGNATCRDRFNELTVQRIQTRLKSVPGLVNAGVLGPQDRYVEAFFAFSHRLDSSEFLALRVGDIVAHGDRIVDQVEVKAFLDKITRITPGGGTDFVEAVRRVQQQSRDKILNTVPGGASAITSFINFDTDGGNHGGDRCYELLRNLVRDLNVQNGVVTGFGSWVSQDTASRVAEEIGTNPAMLALTVPAPGKEGLNRVFRQSFSAWVGALRAQALPITLAAGAVSFVDRRRPDNTFSINGVDVVAVKSLTGSGRPGFGAPDVSDETFTGTVLEGLLGGTKAELFLCSPLDPSALASRLGSETLEAVTWPESLGDTVLALRWLKVLTGKLPDAVLNTAFAVPHLANRMEDEVAFRFQLASPSGVTATVGRAKTRKDRPAIPQDKRPNVPLLRHREPPSLVPESGMRTFYFGAGKSGSGRGGRGGGRGGARHLMSYDRSAEASSRSGSSALRYDGCAQGGRAPMSRQASMGAAFGFGSSIPAPNGSASTSRAAPKKAKKAKAMSRRSGFAQSLRVECGSLDESDDSDDGMESGPSMPPHWIQVKEYFGNLELYPRESSNTAANFHFVKWSVDFSLDRLAYTCDQCERSLRTGDLRLHCIDCDDFDVHEGCISRCRHDASHRFRAVGQSHSGNAKVQPDEDPMVSQLLGFSASQAAQASQSDRDIVSLSAADMDRTRANALYTLQQFLLTMLHWWPLFRSAMNLNATTPAMLDEASVDRLLQVTRGQTSDTATAVRLSQDILAFLQKQSSFGAAQVHAAALPGAAAPGAGAFNARCS</sequence>
<evidence type="ECO:0000256" key="3">
    <source>
        <dbReference type="ARBA" id="ARBA00022833"/>
    </source>
</evidence>
<dbReference type="Proteomes" id="UP001642464">
    <property type="component" value="Unassembled WGS sequence"/>
</dbReference>
<keyword evidence="3" id="KW-0862">Zinc</keyword>
<feature type="compositionally biased region" description="Basic residues" evidence="4">
    <location>
        <begin position="912"/>
        <end position="923"/>
    </location>
</feature>
<reference evidence="5 6" key="1">
    <citation type="submission" date="2024-02" db="EMBL/GenBank/DDBJ databases">
        <authorList>
            <person name="Chen Y."/>
            <person name="Shah S."/>
            <person name="Dougan E. K."/>
            <person name="Thang M."/>
            <person name="Chan C."/>
        </authorList>
    </citation>
    <scope>NUCLEOTIDE SEQUENCE [LARGE SCALE GENOMIC DNA]</scope>
</reference>
<comment type="caution">
    <text evidence="5">The sequence shown here is derived from an EMBL/GenBank/DDBJ whole genome shotgun (WGS) entry which is preliminary data.</text>
</comment>
<evidence type="ECO:0000256" key="2">
    <source>
        <dbReference type="ARBA" id="ARBA00022771"/>
    </source>
</evidence>
<dbReference type="InterPro" id="IPR043145">
    <property type="entry name" value="Znf_ZZ_sf"/>
</dbReference>
<feature type="region of interest" description="Disordered" evidence="4">
    <location>
        <begin position="900"/>
        <end position="923"/>
    </location>
</feature>
<gene>
    <name evidence="5" type="ORF">SCF082_LOCUS7411</name>
</gene>
<evidence type="ECO:0000256" key="4">
    <source>
        <dbReference type="SAM" id="MobiDB-lite"/>
    </source>
</evidence>
<organism evidence="5 6">
    <name type="scientific">Durusdinium trenchii</name>
    <dbReference type="NCBI Taxonomy" id="1381693"/>
    <lineage>
        <taxon>Eukaryota</taxon>
        <taxon>Sar</taxon>
        <taxon>Alveolata</taxon>
        <taxon>Dinophyceae</taxon>
        <taxon>Suessiales</taxon>
        <taxon>Symbiodiniaceae</taxon>
        <taxon>Durusdinium</taxon>
    </lineage>
</organism>